<sequence length="61" mass="7113">MTILKYFHHILASSHHQQASKQSKEFGCQLSSDAKALMHNYRHPHGSKVELFKKDMIIYSK</sequence>
<evidence type="ECO:0000313" key="1">
    <source>
        <dbReference type="EMBL" id="MBW83046.1"/>
    </source>
</evidence>
<name>A0A2P2IPA8_RHIMU</name>
<accession>A0A2P2IPA8</accession>
<dbReference type="EMBL" id="GGEC01002563">
    <property type="protein sequence ID" value="MBW83046.1"/>
    <property type="molecule type" value="Transcribed_RNA"/>
</dbReference>
<reference evidence="1" key="1">
    <citation type="submission" date="2018-02" db="EMBL/GenBank/DDBJ databases">
        <title>Rhizophora mucronata_Transcriptome.</title>
        <authorList>
            <person name="Meera S.P."/>
            <person name="Sreeshan A."/>
            <person name="Augustine A."/>
        </authorList>
    </citation>
    <scope>NUCLEOTIDE SEQUENCE</scope>
    <source>
        <tissue evidence="1">Leaf</tissue>
    </source>
</reference>
<organism evidence="1">
    <name type="scientific">Rhizophora mucronata</name>
    <name type="common">Asiatic mangrove</name>
    <dbReference type="NCBI Taxonomy" id="61149"/>
    <lineage>
        <taxon>Eukaryota</taxon>
        <taxon>Viridiplantae</taxon>
        <taxon>Streptophyta</taxon>
        <taxon>Embryophyta</taxon>
        <taxon>Tracheophyta</taxon>
        <taxon>Spermatophyta</taxon>
        <taxon>Magnoliopsida</taxon>
        <taxon>eudicotyledons</taxon>
        <taxon>Gunneridae</taxon>
        <taxon>Pentapetalae</taxon>
        <taxon>rosids</taxon>
        <taxon>fabids</taxon>
        <taxon>Malpighiales</taxon>
        <taxon>Rhizophoraceae</taxon>
        <taxon>Rhizophora</taxon>
    </lineage>
</organism>
<proteinExistence type="predicted"/>
<dbReference type="AlphaFoldDB" id="A0A2P2IPA8"/>
<protein>
    <submittedName>
        <fullName evidence="1">Uncharacterized protein</fullName>
    </submittedName>
</protein>